<name>A0A101J6V8_9ACTN</name>
<evidence type="ECO:0000313" key="2">
    <source>
        <dbReference type="Proteomes" id="UP000053923"/>
    </source>
</evidence>
<keyword evidence="2" id="KW-1185">Reference proteome</keyword>
<dbReference type="AlphaFoldDB" id="A0A101J6V8"/>
<reference evidence="2" key="1">
    <citation type="submission" date="2015-10" db="EMBL/GenBank/DDBJ databases">
        <authorList>
            <person name="Ju K.-S."/>
            <person name="Doroghazi J.R."/>
            <person name="Metcalf W.W."/>
        </authorList>
    </citation>
    <scope>NUCLEOTIDE SEQUENCE [LARGE SCALE GENOMIC DNA]</scope>
    <source>
        <strain evidence="2">NRRL 3151</strain>
    </source>
</reference>
<dbReference type="RefSeq" id="WP_062714524.1">
    <property type="nucleotide sequence ID" value="NZ_LLZG01000410.1"/>
</dbReference>
<dbReference type="EMBL" id="LLZG01000410">
    <property type="protein sequence ID" value="KUL21330.1"/>
    <property type="molecule type" value="Genomic_DNA"/>
</dbReference>
<organism evidence="1 2">
    <name type="scientific">Streptomyces regalis</name>
    <dbReference type="NCBI Taxonomy" id="68262"/>
    <lineage>
        <taxon>Bacteria</taxon>
        <taxon>Bacillati</taxon>
        <taxon>Actinomycetota</taxon>
        <taxon>Actinomycetes</taxon>
        <taxon>Kitasatosporales</taxon>
        <taxon>Streptomycetaceae</taxon>
        <taxon>Streptomyces</taxon>
    </lineage>
</organism>
<gene>
    <name evidence="1" type="ORF">ADL12_45210</name>
</gene>
<proteinExistence type="predicted"/>
<evidence type="ECO:0000313" key="1">
    <source>
        <dbReference type="EMBL" id="KUL21330.1"/>
    </source>
</evidence>
<sequence length="150" mass="16942">MDKLLRSFAGFWRENGEILATSSTYPEAAAQLVMMAYLHRIVNGAGFIDREYGVGRRRIDLLIRQPYTVESDGSRAVQREALELKVWRQGRPDPLVEGLAQLDDYLDRMELSTGTLVVFDTRDQAAPVHERTAFSQKTTPSGRTVTLLRA</sequence>
<dbReference type="Proteomes" id="UP000053923">
    <property type="component" value="Unassembled WGS sequence"/>
</dbReference>
<accession>A0A101J6V8</accession>
<comment type="caution">
    <text evidence="1">The sequence shown here is derived from an EMBL/GenBank/DDBJ whole genome shotgun (WGS) entry which is preliminary data.</text>
</comment>
<protein>
    <submittedName>
        <fullName evidence="1">Uncharacterized protein</fullName>
    </submittedName>
</protein>